<keyword evidence="1" id="KW-0812">Transmembrane</keyword>
<dbReference type="RefSeq" id="WP_289600549.1">
    <property type="nucleotide sequence ID" value="NZ_JAUDCL010000030.1"/>
</dbReference>
<feature type="transmembrane region" description="Helical" evidence="1">
    <location>
        <begin position="6"/>
        <end position="24"/>
    </location>
</feature>
<feature type="transmembrane region" description="Helical" evidence="1">
    <location>
        <begin position="489"/>
        <end position="511"/>
    </location>
</feature>
<keyword evidence="3" id="KW-1185">Reference proteome</keyword>
<sequence>MSLQYFDLVLSFTALFGLCAFLTLKARLHSALAPLAALGVTSIWFTLAGVADLLVAGGWVFYLAAWGLGIFALVTKRSQARRLLSPGAVVFWGLAVSFAVYFSIRQPMFHDFDEFSFWGPAAQMTSTTNHLYTICEYGTPWQATQNCGLIVLSYFVQFFGAFAPFKVYLAYDLLLFACIAALVGVIGFKYYRLALPMAVIGWCTPWFFTVYARTIFLEDTYMSAYGDVPAGMLAGGAVAMWIALRSEKGAGPRWAVLPVLALLANIKDNTFPIALIAAGCIAADAFLFDYKDRWKQGLARRFGFAVLCLAAPLAQYKIWSNYIAVLVQKNAESGGTGVTSLSPFGAALQGTKMLLGLSVPEEYAARQEQFYTAMANMWDAFFSSEKWTLSMIGPGVVVTALILLMFVIALVFAKGIRQRLRVLCWMGLTTLGFVAYSYVIALSYGFIFKDFQAEGLEDYSRYMDTYYIAWFLIAAAVLAWVVQTGRWRLLAQAGALAFACLMLVRVNMLVLPQMSVLGFSDATFADQYLIMEKVDAVKTQIDEGDRIFFVSQGDNGLLWFTYSCYFQPNILDYSGWEENKETGLYGAGGGSFCLPENMPSEDVEGAIYFHAYSTEDLAKAVAESGCEYIFVDKLDAGFVAGYGSLFTDGLAAAENGETLLYRITPDGYEPVAMEVPR</sequence>
<feature type="transmembrane region" description="Helical" evidence="1">
    <location>
        <begin position="169"/>
        <end position="188"/>
    </location>
</feature>
<feature type="transmembrane region" description="Helical" evidence="1">
    <location>
        <begin position="425"/>
        <end position="446"/>
    </location>
</feature>
<feature type="transmembrane region" description="Helical" evidence="1">
    <location>
        <begin position="224"/>
        <end position="244"/>
    </location>
</feature>
<evidence type="ECO:0000256" key="1">
    <source>
        <dbReference type="SAM" id="Phobius"/>
    </source>
</evidence>
<reference evidence="2 3" key="1">
    <citation type="submission" date="2023-06" db="EMBL/GenBank/DDBJ databases">
        <title>Identification and characterization of horizontal gene transfer across gut microbiota members of farm animals based on homology search.</title>
        <authorList>
            <person name="Schwarzerova J."/>
            <person name="Nykrynova M."/>
            <person name="Jureckova K."/>
            <person name="Cejkova D."/>
            <person name="Rychlik I."/>
        </authorList>
    </citation>
    <scope>NUCLEOTIDE SEQUENCE [LARGE SCALE GENOMIC DNA]</scope>
    <source>
        <strain evidence="2 3">ET340</strain>
    </source>
</reference>
<feature type="transmembrane region" description="Helical" evidence="1">
    <location>
        <begin position="466"/>
        <end position="482"/>
    </location>
</feature>
<comment type="caution">
    <text evidence="2">The sequence shown here is derived from an EMBL/GenBank/DDBJ whole genome shotgun (WGS) entry which is preliminary data.</text>
</comment>
<proteinExistence type="predicted"/>
<organism evidence="2 3">
    <name type="scientific">Allofournierella massiliensis</name>
    <dbReference type="NCBI Taxonomy" id="1650663"/>
    <lineage>
        <taxon>Bacteria</taxon>
        <taxon>Bacillati</taxon>
        <taxon>Bacillota</taxon>
        <taxon>Clostridia</taxon>
        <taxon>Eubacteriales</taxon>
        <taxon>Oscillospiraceae</taxon>
        <taxon>Allofournierella</taxon>
    </lineage>
</organism>
<keyword evidence="1" id="KW-0472">Membrane</keyword>
<feature type="transmembrane region" description="Helical" evidence="1">
    <location>
        <begin position="31"/>
        <end position="50"/>
    </location>
</feature>
<keyword evidence="1" id="KW-1133">Transmembrane helix</keyword>
<dbReference type="Proteomes" id="UP001529380">
    <property type="component" value="Unassembled WGS sequence"/>
</dbReference>
<protein>
    <submittedName>
        <fullName evidence="2">Uncharacterized protein</fullName>
    </submittedName>
</protein>
<name>A0ABT7UTH6_9FIRM</name>
<feature type="transmembrane region" description="Helical" evidence="1">
    <location>
        <begin position="302"/>
        <end position="319"/>
    </location>
</feature>
<feature type="transmembrane region" description="Helical" evidence="1">
    <location>
        <begin position="391"/>
        <end position="413"/>
    </location>
</feature>
<feature type="transmembrane region" description="Helical" evidence="1">
    <location>
        <begin position="83"/>
        <end position="104"/>
    </location>
</feature>
<dbReference type="EMBL" id="JAUDCL010000030">
    <property type="protein sequence ID" value="MDM8202199.1"/>
    <property type="molecule type" value="Genomic_DNA"/>
</dbReference>
<gene>
    <name evidence="2" type="ORF">QUW08_12990</name>
</gene>
<feature type="transmembrane region" description="Helical" evidence="1">
    <location>
        <begin position="56"/>
        <end position="74"/>
    </location>
</feature>
<evidence type="ECO:0000313" key="3">
    <source>
        <dbReference type="Proteomes" id="UP001529380"/>
    </source>
</evidence>
<accession>A0ABT7UTH6</accession>
<feature type="transmembrane region" description="Helical" evidence="1">
    <location>
        <begin position="194"/>
        <end position="212"/>
    </location>
</feature>
<evidence type="ECO:0000313" key="2">
    <source>
        <dbReference type="EMBL" id="MDM8202199.1"/>
    </source>
</evidence>